<dbReference type="RefSeq" id="WP_221465471.1">
    <property type="nucleotide sequence ID" value="NZ_BAABEK010000007.1"/>
</dbReference>
<feature type="region of interest" description="Disordered" evidence="1">
    <location>
        <begin position="40"/>
        <end position="110"/>
    </location>
</feature>
<dbReference type="PANTHER" id="PTHR31157">
    <property type="entry name" value="SCP DOMAIN-CONTAINING PROTEIN"/>
    <property type="match status" value="1"/>
</dbReference>
<feature type="domain" description="SCP" evidence="2">
    <location>
        <begin position="140"/>
        <end position="253"/>
    </location>
</feature>
<sequence>MWQLPHPRPTQRTSLRRMGLFTCLMTVLLLGFLIGRQSRGEEGPDQIYLNKPTPSKTGVDAGVAAGQSGWHPPLARVTRPTPTPAATRQHRTPRTVKNSRGSGDEYTDEGESRYVLNGREGEDTPTVSTPLTSMERGIIRLTNIQRKRHGCAPLRIDRRLIVSARIHSEEMAKSGTFSHNSPDGASPWHRMEAAGYRDGGAENIGRGYPTAAETVRSWMATSSHRANILNCKLTATGVGTMEGPGGPWWTQDFGYS</sequence>
<dbReference type="PANTHER" id="PTHR31157:SF1">
    <property type="entry name" value="SCP DOMAIN-CONTAINING PROTEIN"/>
    <property type="match status" value="1"/>
</dbReference>
<dbReference type="AlphaFoldDB" id="A0A7W7RXB7"/>
<dbReference type="Pfam" id="PF00188">
    <property type="entry name" value="CAP"/>
    <property type="match status" value="1"/>
</dbReference>
<dbReference type="Gene3D" id="3.40.33.10">
    <property type="entry name" value="CAP"/>
    <property type="match status" value="1"/>
</dbReference>
<feature type="compositionally biased region" description="Low complexity" evidence="1">
    <location>
        <begin position="72"/>
        <end position="87"/>
    </location>
</feature>
<comment type="caution">
    <text evidence="3">The sequence shown here is derived from an EMBL/GenBank/DDBJ whole genome shotgun (WGS) entry which is preliminary data.</text>
</comment>
<dbReference type="EMBL" id="JACHJU010000001">
    <property type="protein sequence ID" value="MBB4939622.1"/>
    <property type="molecule type" value="Genomic_DNA"/>
</dbReference>
<proteinExistence type="predicted"/>
<gene>
    <name evidence="3" type="ORF">FHR32_003927</name>
</gene>
<evidence type="ECO:0000313" key="4">
    <source>
        <dbReference type="Proteomes" id="UP000534286"/>
    </source>
</evidence>
<evidence type="ECO:0000259" key="2">
    <source>
        <dbReference type="Pfam" id="PF00188"/>
    </source>
</evidence>
<name>A0A7W7RXB7_9ACTN</name>
<dbReference type="InterPro" id="IPR035940">
    <property type="entry name" value="CAP_sf"/>
</dbReference>
<accession>A0A7W7RXB7</accession>
<organism evidence="3 4">
    <name type="scientific">Streptosporangium album</name>
    <dbReference type="NCBI Taxonomy" id="47479"/>
    <lineage>
        <taxon>Bacteria</taxon>
        <taxon>Bacillati</taxon>
        <taxon>Actinomycetota</taxon>
        <taxon>Actinomycetes</taxon>
        <taxon>Streptosporangiales</taxon>
        <taxon>Streptosporangiaceae</taxon>
        <taxon>Streptosporangium</taxon>
    </lineage>
</organism>
<dbReference type="InterPro" id="IPR014044">
    <property type="entry name" value="CAP_dom"/>
</dbReference>
<dbReference type="SUPFAM" id="SSF55797">
    <property type="entry name" value="PR-1-like"/>
    <property type="match status" value="1"/>
</dbReference>
<dbReference type="Proteomes" id="UP000534286">
    <property type="component" value="Unassembled WGS sequence"/>
</dbReference>
<evidence type="ECO:0000256" key="1">
    <source>
        <dbReference type="SAM" id="MobiDB-lite"/>
    </source>
</evidence>
<reference evidence="3 4" key="1">
    <citation type="submission" date="2020-08" db="EMBL/GenBank/DDBJ databases">
        <title>Sequencing the genomes of 1000 actinobacteria strains.</title>
        <authorList>
            <person name="Klenk H.-P."/>
        </authorList>
    </citation>
    <scope>NUCLEOTIDE SEQUENCE [LARGE SCALE GENOMIC DNA]</scope>
    <source>
        <strain evidence="3 4">DSM 43023</strain>
    </source>
</reference>
<evidence type="ECO:0000313" key="3">
    <source>
        <dbReference type="EMBL" id="MBB4939622.1"/>
    </source>
</evidence>
<protein>
    <submittedName>
        <fullName evidence="3">Uncharacterized protein YkwD</fullName>
    </submittedName>
</protein>
<dbReference type="CDD" id="cd05379">
    <property type="entry name" value="CAP_bacterial"/>
    <property type="match status" value="1"/>
</dbReference>
<keyword evidence="4" id="KW-1185">Reference proteome</keyword>